<feature type="compositionally biased region" description="Polar residues" evidence="1">
    <location>
        <begin position="195"/>
        <end position="207"/>
    </location>
</feature>
<reference evidence="4" key="3">
    <citation type="submission" date="2018-08" db="UniProtKB">
        <authorList>
            <consortium name="EnsemblPlants"/>
        </authorList>
    </citation>
    <scope>IDENTIFICATION</scope>
    <source>
        <strain evidence="4">cv. Bd21</strain>
    </source>
</reference>
<dbReference type="STRING" id="15368.I1HT52"/>
<dbReference type="RefSeq" id="XP_003564555.1">
    <property type="nucleotide sequence ID" value="XM_003564507.4"/>
</dbReference>
<organism evidence="3">
    <name type="scientific">Brachypodium distachyon</name>
    <name type="common">Purple false brome</name>
    <name type="synonym">Trachynia distachya</name>
    <dbReference type="NCBI Taxonomy" id="15368"/>
    <lineage>
        <taxon>Eukaryota</taxon>
        <taxon>Viridiplantae</taxon>
        <taxon>Streptophyta</taxon>
        <taxon>Embryophyta</taxon>
        <taxon>Tracheophyta</taxon>
        <taxon>Spermatophyta</taxon>
        <taxon>Magnoliopsida</taxon>
        <taxon>Liliopsida</taxon>
        <taxon>Poales</taxon>
        <taxon>Poaceae</taxon>
        <taxon>BOP clade</taxon>
        <taxon>Pooideae</taxon>
        <taxon>Stipodae</taxon>
        <taxon>Brachypodieae</taxon>
        <taxon>Brachypodium</taxon>
    </lineage>
</organism>
<name>I1HT52_BRADI</name>
<dbReference type="OrthoDB" id="168165at2759"/>
<proteinExistence type="predicted"/>
<dbReference type="Gene3D" id="2.30.30.140">
    <property type="match status" value="1"/>
</dbReference>
<dbReference type="Proteomes" id="UP000008810">
    <property type="component" value="Chromosome 2"/>
</dbReference>
<gene>
    <name evidence="4" type="primary">LOC100832846</name>
    <name evidence="3" type="ORF">BRADI_2g54250v3</name>
</gene>
<dbReference type="EnsemblPlants" id="KQK10464">
    <property type="protein sequence ID" value="KQK10464"/>
    <property type="gene ID" value="BRADI_2g54250v3"/>
</dbReference>
<dbReference type="PANTHER" id="PTHR37384">
    <property type="entry name" value="OS01G0835600 PROTEIN"/>
    <property type="match status" value="1"/>
</dbReference>
<feature type="compositionally biased region" description="Basic and acidic residues" evidence="1">
    <location>
        <begin position="215"/>
        <end position="246"/>
    </location>
</feature>
<reference evidence="3" key="2">
    <citation type="submission" date="2017-06" db="EMBL/GenBank/DDBJ databases">
        <title>WGS assembly of Brachypodium distachyon.</title>
        <authorList>
            <consortium name="The International Brachypodium Initiative"/>
            <person name="Lucas S."/>
            <person name="Harmon-Smith M."/>
            <person name="Lail K."/>
            <person name="Tice H."/>
            <person name="Grimwood J."/>
            <person name="Bruce D."/>
            <person name="Barry K."/>
            <person name="Shu S."/>
            <person name="Lindquist E."/>
            <person name="Wang M."/>
            <person name="Pitluck S."/>
            <person name="Vogel J.P."/>
            <person name="Garvin D.F."/>
            <person name="Mockler T.C."/>
            <person name="Schmutz J."/>
            <person name="Rokhsar D."/>
            <person name="Bevan M.W."/>
        </authorList>
    </citation>
    <scope>NUCLEOTIDE SEQUENCE</scope>
    <source>
        <strain evidence="3">Bd21</strain>
    </source>
</reference>
<dbReference type="AlphaFoldDB" id="I1HT52"/>
<dbReference type="CDD" id="cd20401">
    <property type="entry name" value="Tudor_AtPTM-like"/>
    <property type="match status" value="1"/>
</dbReference>
<dbReference type="HOGENOM" id="CLU_061282_0_0_1"/>
<evidence type="ECO:0000259" key="2">
    <source>
        <dbReference type="Pfam" id="PF21743"/>
    </source>
</evidence>
<dbReference type="OMA" id="AEPQVDH"/>
<evidence type="ECO:0000313" key="5">
    <source>
        <dbReference type="Proteomes" id="UP000008810"/>
    </source>
</evidence>
<reference evidence="3 4" key="1">
    <citation type="journal article" date="2010" name="Nature">
        <title>Genome sequencing and analysis of the model grass Brachypodium distachyon.</title>
        <authorList>
            <consortium name="International Brachypodium Initiative"/>
        </authorList>
    </citation>
    <scope>NUCLEOTIDE SEQUENCE [LARGE SCALE GENOMIC DNA]</scope>
    <source>
        <strain evidence="3">Bd21</strain>
        <strain evidence="4">cv. Bd21</strain>
    </source>
</reference>
<dbReference type="Pfam" id="PF21743">
    <property type="entry name" value="PTM_DIR17_Tudor"/>
    <property type="match status" value="1"/>
</dbReference>
<dbReference type="eggNOG" id="ENOG502S1VX">
    <property type="taxonomic scope" value="Eukaryota"/>
</dbReference>
<evidence type="ECO:0000313" key="4">
    <source>
        <dbReference type="EnsemblPlants" id="KQK10464"/>
    </source>
</evidence>
<dbReference type="Gramene" id="KQK10464">
    <property type="protein sequence ID" value="KQK10464"/>
    <property type="gene ID" value="BRADI_2g54250v3"/>
</dbReference>
<accession>I1HT52</accession>
<dbReference type="PANTHER" id="PTHR37384:SF1">
    <property type="entry name" value="OS01G0835600 PROTEIN"/>
    <property type="match status" value="1"/>
</dbReference>
<dbReference type="InterPro" id="IPR047365">
    <property type="entry name" value="Tudor_AtPTM-like"/>
</dbReference>
<feature type="domain" description="PTM/DIR17-like Tudor" evidence="2">
    <location>
        <begin position="62"/>
        <end position="109"/>
    </location>
</feature>
<evidence type="ECO:0000256" key="1">
    <source>
        <dbReference type="SAM" id="MobiDB-lite"/>
    </source>
</evidence>
<dbReference type="KEGG" id="bdi:100832846"/>
<dbReference type="EMBL" id="CM000881">
    <property type="protein sequence ID" value="KQK10464.1"/>
    <property type="molecule type" value="Genomic_DNA"/>
</dbReference>
<evidence type="ECO:0000313" key="3">
    <source>
        <dbReference type="EMBL" id="KQK10464.1"/>
    </source>
</evidence>
<protein>
    <recommendedName>
        <fullName evidence="2">PTM/DIR17-like Tudor domain-containing protein</fullName>
    </recommendedName>
</protein>
<dbReference type="GeneID" id="100832846"/>
<keyword evidence="5" id="KW-1185">Reference proteome</keyword>
<sequence>MEGVQDIQESETASVVKVSREPAIIINGVPDLPSDCTSGLQLAVRDAPGSQVDPRFGEWLEGRKVKKRFGDKYYVGNVVKYDSESNWYNVVYEDGDREDLEWQELEEVLLPLDISIPLKTLVMDKCKLQSRVSGYRPKASKPKKVYAIREAKRNKKSDVIPVSQGITVMSNQTMVGVANSQQSNNVPGLVLASASNDAQACPNTSSQPRKRGRPRKEPTIADDNKSRATTAKAERLKREQLRGQSR</sequence>
<feature type="region of interest" description="Disordered" evidence="1">
    <location>
        <begin position="195"/>
        <end position="246"/>
    </location>
</feature>